<feature type="transmembrane region" description="Helical" evidence="7">
    <location>
        <begin position="186"/>
        <end position="206"/>
    </location>
</feature>
<keyword evidence="2" id="KW-1003">Cell membrane</keyword>
<feature type="transmembrane region" description="Helical" evidence="7">
    <location>
        <begin position="7"/>
        <end position="28"/>
    </location>
</feature>
<dbReference type="Proteomes" id="UP001157946">
    <property type="component" value="Unassembled WGS sequence"/>
</dbReference>
<keyword evidence="9" id="KW-1185">Reference proteome</keyword>
<feature type="transmembrane region" description="Helical" evidence="7">
    <location>
        <begin position="48"/>
        <end position="66"/>
    </location>
</feature>
<reference evidence="8" key="1">
    <citation type="submission" date="2017-05" db="EMBL/GenBank/DDBJ databases">
        <authorList>
            <person name="Varghese N."/>
            <person name="Submissions S."/>
        </authorList>
    </citation>
    <scope>NUCLEOTIDE SEQUENCE</scope>
    <source>
        <strain evidence="8">DSM 45262</strain>
    </source>
</reference>
<dbReference type="Pfam" id="PF01098">
    <property type="entry name" value="FTSW_RODA_SPOVE"/>
    <property type="match status" value="1"/>
</dbReference>
<name>A0AA45WLU6_9BACL</name>
<evidence type="ECO:0000256" key="6">
    <source>
        <dbReference type="ARBA" id="ARBA00023136"/>
    </source>
</evidence>
<feature type="transmembrane region" description="Helical" evidence="7">
    <location>
        <begin position="111"/>
        <end position="127"/>
    </location>
</feature>
<dbReference type="RefSeq" id="WP_102992940.1">
    <property type="nucleotide sequence ID" value="NZ_FXTU01000002.1"/>
</dbReference>
<dbReference type="GO" id="GO:0051301">
    <property type="term" value="P:cell division"/>
    <property type="evidence" value="ECO:0007669"/>
    <property type="project" value="UniProtKB-KW"/>
</dbReference>
<keyword evidence="8" id="KW-0131">Cell cycle</keyword>
<evidence type="ECO:0000256" key="7">
    <source>
        <dbReference type="SAM" id="Phobius"/>
    </source>
</evidence>
<dbReference type="PANTHER" id="PTHR30474:SF13">
    <property type="entry name" value="STAGE V SPORULATION PROTEIN E"/>
    <property type="match status" value="1"/>
</dbReference>
<evidence type="ECO:0000256" key="5">
    <source>
        <dbReference type="ARBA" id="ARBA00022989"/>
    </source>
</evidence>
<dbReference type="GO" id="GO:0009252">
    <property type="term" value="P:peptidoglycan biosynthetic process"/>
    <property type="evidence" value="ECO:0007669"/>
    <property type="project" value="InterPro"/>
</dbReference>
<dbReference type="GO" id="GO:0032153">
    <property type="term" value="C:cell division site"/>
    <property type="evidence" value="ECO:0007669"/>
    <property type="project" value="TreeGrafter"/>
</dbReference>
<feature type="transmembrane region" description="Helical" evidence="7">
    <location>
        <begin position="73"/>
        <end position="91"/>
    </location>
</feature>
<dbReference type="EMBL" id="FXTU01000002">
    <property type="protein sequence ID" value="SMP12207.1"/>
    <property type="molecule type" value="Genomic_DNA"/>
</dbReference>
<dbReference type="InterPro" id="IPR013437">
    <property type="entry name" value="FtsW"/>
</dbReference>
<sequence length="378" mass="41767">MKRGKPDFWLILITFTLLGIGLIMVFSASYFKGYVDLQDSYYFFKKQLVYGLLGLVLFFAVSNIPYQFYRKYVGIILFLSLFFLLAVLLFGEVRNGARRWIDLGFIDFQPSELVKLGMIIYTASIMVKKQPLLDNFKRALLPPLIVIGLVSSLLVLEPHFSATVIIVATCFVIIFCSGARIKHLALLLFSGIPAMILIMLTSDYRIERLHTLLNPLSNPNDEGYQIIQSLIAIGPGGLTGVGLGESIQKLAYLPEAHTDFIFSIISEELGFVGGSLVILLFILFIVRGVLIALQAPDQFGTLLGIGIVTLMGIESIFNLGVVTALLPVTGVPLPLISYGGTALIIKMIGLGMLLNISRYRTKKEKTGKRPTVARPVHM</sequence>
<protein>
    <submittedName>
        <fullName evidence="8">Cell division protein FtsW</fullName>
    </submittedName>
</protein>
<comment type="subcellular location">
    <subcellularLocation>
        <location evidence="1">Cell membrane</location>
        <topology evidence="1">Multi-pass membrane protein</topology>
    </subcellularLocation>
</comment>
<feature type="transmembrane region" description="Helical" evidence="7">
    <location>
        <begin position="162"/>
        <end position="179"/>
    </location>
</feature>
<keyword evidence="3 7" id="KW-0812">Transmembrane</keyword>
<evidence type="ECO:0000313" key="8">
    <source>
        <dbReference type="EMBL" id="SMP12207.1"/>
    </source>
</evidence>
<keyword evidence="4" id="KW-0133">Cell shape</keyword>
<proteinExistence type="predicted"/>
<organism evidence="8 9">
    <name type="scientific">Laceyella tengchongensis</name>
    <dbReference type="NCBI Taxonomy" id="574699"/>
    <lineage>
        <taxon>Bacteria</taxon>
        <taxon>Bacillati</taxon>
        <taxon>Bacillota</taxon>
        <taxon>Bacilli</taxon>
        <taxon>Bacillales</taxon>
        <taxon>Thermoactinomycetaceae</taxon>
        <taxon>Laceyella</taxon>
    </lineage>
</organism>
<dbReference type="NCBIfam" id="TIGR02614">
    <property type="entry name" value="ftsW"/>
    <property type="match status" value="1"/>
</dbReference>
<comment type="caution">
    <text evidence="8">The sequence shown here is derived from an EMBL/GenBank/DDBJ whole genome shotgun (WGS) entry which is preliminary data.</text>
</comment>
<evidence type="ECO:0000256" key="2">
    <source>
        <dbReference type="ARBA" id="ARBA00022475"/>
    </source>
</evidence>
<keyword evidence="8" id="KW-0132">Cell division</keyword>
<dbReference type="GO" id="GO:0005886">
    <property type="term" value="C:plasma membrane"/>
    <property type="evidence" value="ECO:0007669"/>
    <property type="project" value="UniProtKB-SubCell"/>
</dbReference>
<keyword evidence="6 7" id="KW-0472">Membrane</keyword>
<dbReference type="PANTHER" id="PTHR30474">
    <property type="entry name" value="CELL CYCLE PROTEIN"/>
    <property type="match status" value="1"/>
</dbReference>
<evidence type="ECO:0000313" key="9">
    <source>
        <dbReference type="Proteomes" id="UP001157946"/>
    </source>
</evidence>
<feature type="transmembrane region" description="Helical" evidence="7">
    <location>
        <begin position="139"/>
        <end position="156"/>
    </location>
</feature>
<feature type="transmembrane region" description="Helical" evidence="7">
    <location>
        <begin position="335"/>
        <end position="356"/>
    </location>
</feature>
<gene>
    <name evidence="8" type="ORF">SAMN06265361_102324</name>
</gene>
<dbReference type="AlphaFoldDB" id="A0AA45WLU6"/>
<keyword evidence="5 7" id="KW-1133">Transmembrane helix</keyword>
<dbReference type="InterPro" id="IPR001182">
    <property type="entry name" value="FtsW/RodA"/>
</dbReference>
<evidence type="ECO:0000256" key="4">
    <source>
        <dbReference type="ARBA" id="ARBA00022960"/>
    </source>
</evidence>
<feature type="transmembrane region" description="Helical" evidence="7">
    <location>
        <begin position="302"/>
        <end position="329"/>
    </location>
</feature>
<accession>A0AA45WLU6</accession>
<evidence type="ECO:0000256" key="1">
    <source>
        <dbReference type="ARBA" id="ARBA00004651"/>
    </source>
</evidence>
<dbReference type="GO" id="GO:0008360">
    <property type="term" value="P:regulation of cell shape"/>
    <property type="evidence" value="ECO:0007669"/>
    <property type="project" value="UniProtKB-KW"/>
</dbReference>
<feature type="transmembrane region" description="Helical" evidence="7">
    <location>
        <begin position="269"/>
        <end position="290"/>
    </location>
</feature>
<dbReference type="GO" id="GO:0015648">
    <property type="term" value="F:lipid-linked peptidoglycan transporter activity"/>
    <property type="evidence" value="ECO:0007669"/>
    <property type="project" value="TreeGrafter"/>
</dbReference>
<evidence type="ECO:0000256" key="3">
    <source>
        <dbReference type="ARBA" id="ARBA00022692"/>
    </source>
</evidence>